<dbReference type="PROSITE" id="PS51257">
    <property type="entry name" value="PROKAR_LIPOPROTEIN"/>
    <property type="match status" value="1"/>
</dbReference>
<dbReference type="EMBL" id="BMEY01000027">
    <property type="protein sequence ID" value="GGA90407.1"/>
    <property type="molecule type" value="Genomic_DNA"/>
</dbReference>
<reference evidence="1" key="1">
    <citation type="journal article" date="2014" name="Int. J. Syst. Evol. Microbiol.">
        <title>Complete genome sequence of Corynebacterium casei LMG S-19264T (=DSM 44701T), isolated from a smear-ripened cheese.</title>
        <authorList>
            <consortium name="US DOE Joint Genome Institute (JGI-PGF)"/>
            <person name="Walter F."/>
            <person name="Albersmeier A."/>
            <person name="Kalinowski J."/>
            <person name="Ruckert C."/>
        </authorList>
    </citation>
    <scope>NUCLEOTIDE SEQUENCE</scope>
    <source>
        <strain evidence="1">CGMCC 1.12408</strain>
    </source>
</reference>
<accession>A0A916SA74</accession>
<name>A0A916SA74_9BACI</name>
<protein>
    <recommendedName>
        <fullName evidence="3">DUF4367 domain-containing protein</fullName>
    </recommendedName>
</protein>
<evidence type="ECO:0008006" key="3">
    <source>
        <dbReference type="Google" id="ProtNLM"/>
    </source>
</evidence>
<dbReference type="Proteomes" id="UP000613512">
    <property type="component" value="Unassembled WGS sequence"/>
</dbReference>
<organism evidence="1 2">
    <name type="scientific">Ornithinibacillus halotolerans</name>
    <dbReference type="NCBI Taxonomy" id="1274357"/>
    <lineage>
        <taxon>Bacteria</taxon>
        <taxon>Bacillati</taxon>
        <taxon>Bacillota</taxon>
        <taxon>Bacilli</taxon>
        <taxon>Bacillales</taxon>
        <taxon>Bacillaceae</taxon>
        <taxon>Ornithinibacillus</taxon>
    </lineage>
</organism>
<gene>
    <name evidence="1" type="ORF">GCM10008025_36220</name>
</gene>
<comment type="caution">
    <text evidence="1">The sequence shown here is derived from an EMBL/GenBank/DDBJ whole genome shotgun (WGS) entry which is preliminary data.</text>
</comment>
<sequence length="212" mass="24206">MKKRVYGFIVILLLFITALIVGCSSKTENNPNESVGNEVDNNENSKTNINANIDHTDLTPSVKALFKKYPYLFKAYKENPVRDPESFVVPTLSDIPIEIKEVKVDNMYMGDVIEVMYYGDDQSIKVIVSGRSEVTPKIGKEEIKLDKGITGYFSDKNDEIFINWEIPIPNDEYVMRYSVGLVTWDFETVEKKENKFTKEDAIKIANSLINNL</sequence>
<reference evidence="1" key="2">
    <citation type="submission" date="2020-09" db="EMBL/GenBank/DDBJ databases">
        <authorList>
            <person name="Sun Q."/>
            <person name="Zhou Y."/>
        </authorList>
    </citation>
    <scope>NUCLEOTIDE SEQUENCE</scope>
    <source>
        <strain evidence="1">CGMCC 1.12408</strain>
    </source>
</reference>
<dbReference type="AlphaFoldDB" id="A0A916SA74"/>
<dbReference type="RefSeq" id="WP_188386091.1">
    <property type="nucleotide sequence ID" value="NZ_BMEY01000027.1"/>
</dbReference>
<proteinExistence type="predicted"/>
<keyword evidence="2" id="KW-1185">Reference proteome</keyword>
<evidence type="ECO:0000313" key="2">
    <source>
        <dbReference type="Proteomes" id="UP000613512"/>
    </source>
</evidence>
<evidence type="ECO:0000313" key="1">
    <source>
        <dbReference type="EMBL" id="GGA90407.1"/>
    </source>
</evidence>